<feature type="compositionally biased region" description="Low complexity" evidence="1">
    <location>
        <begin position="780"/>
        <end position="791"/>
    </location>
</feature>
<feature type="compositionally biased region" description="Low complexity" evidence="1">
    <location>
        <begin position="395"/>
        <end position="419"/>
    </location>
</feature>
<sequence>MSLPQPPSSTTVYNPLQTLTSLSPSTEPIALPPPHFSPGAHLDREEAFALKRPGEELDTRLEPRAPKKPKHARRPSQQSPAAPAPFTLLAPPPAAAPAAEAPAPAPEAPPPDTPVRRFNLWLNAIRLPVKPPEDWQGNRSYWTATAYEELAWMKGDIVGGGSEVLGEAWNQLRATSESDENRIKTFVSKAINLRRTKAARGEALFPSVPSVGGQTTTRKDGKIVIDLTLEDTPEPEESSLPRPSTSADASQTPLAPPTRPSLPSHPSAPSSLKVTLKVRPPPQAPPNATDRPDSAPPTAPLIRPPAVRARIANPLQRASPMVGEAAQAKPAPSQPVVYGSEGFVLSPQLGASPFLAPPKPLIPSLSPPLLPPGQPASTASLQPPASPSLPPPAPAISLPTSTPQPPAATRRASTTTAPAILLPASSRERISSHEERGSPKPLNWVTGAREWAAEAAAKAYPRFSAAGVAEQPPKQRSAPTSDEYSPLRPALDLPPVEPLTTAPTTQSRPSLPPRPHSHHQSPTDAERGAFSARLPSGVEPSVLARTEQPRPSVQPPPRAQQQSTTNLEKGLVDQLPPFQAVEEARPYTIGQLVVPPAMPECYFTWSLQYGEAESSNYISRWGVEVGLKEHEIQKIVATLQAVYKTDNPAWAEMERRQRVSERHLQQVGRQRRLEEEARASAARRSLAAQQQQQQQPAAATITTHQQQQQRYQELRQHPRLVQAQTTALPPARRVPTVGDALNHYEHQYTATAAPDQLVLRQQQAQRDYDVQLSQTHRRASSGASPVVASSPTFALQAPRARRRASDGQSRSQGNSPNSNRFQLQPIHTSTNPPPSSSRPRTAERSAPPAQFGPSISPISPALSPHLPSTSIPSHQQFQQQQSSLVQAQPPVPPSPSPAELLFATLRPLFPAMQAFVTALDSGEIGKGGEELERKWNSRLKAVEQGQEGGEKGKEPLVGLGVQQQ</sequence>
<evidence type="ECO:0000313" key="3">
    <source>
        <dbReference type="Proteomes" id="UP000193467"/>
    </source>
</evidence>
<feature type="region of interest" description="Disordered" evidence="1">
    <location>
        <begin position="230"/>
        <end position="443"/>
    </location>
</feature>
<feature type="region of interest" description="Disordered" evidence="1">
    <location>
        <begin position="768"/>
        <end position="898"/>
    </location>
</feature>
<dbReference type="EMBL" id="MCGR01000016">
    <property type="protein sequence ID" value="ORY85327.1"/>
    <property type="molecule type" value="Genomic_DNA"/>
</dbReference>
<feature type="region of interest" description="Disordered" evidence="1">
    <location>
        <begin position="1"/>
        <end position="114"/>
    </location>
</feature>
<feature type="compositionally biased region" description="Polar residues" evidence="1">
    <location>
        <begin position="806"/>
        <end position="827"/>
    </location>
</feature>
<proteinExistence type="predicted"/>
<feature type="compositionally biased region" description="Low complexity" evidence="1">
    <location>
        <begin position="261"/>
        <end position="272"/>
    </location>
</feature>
<dbReference type="Proteomes" id="UP000193467">
    <property type="component" value="Unassembled WGS sequence"/>
</dbReference>
<feature type="compositionally biased region" description="Pro residues" evidence="1">
    <location>
        <begin position="294"/>
        <end position="303"/>
    </location>
</feature>
<reference evidence="2 3" key="1">
    <citation type="submission" date="2016-07" db="EMBL/GenBank/DDBJ databases">
        <title>Pervasive Adenine N6-methylation of Active Genes in Fungi.</title>
        <authorList>
            <consortium name="DOE Joint Genome Institute"/>
            <person name="Mondo S.J."/>
            <person name="Dannebaum R.O."/>
            <person name="Kuo R.C."/>
            <person name="Labutti K."/>
            <person name="Haridas S."/>
            <person name="Kuo A."/>
            <person name="Salamov A."/>
            <person name="Ahrendt S.R."/>
            <person name="Lipzen A."/>
            <person name="Sullivan W."/>
            <person name="Andreopoulos W.B."/>
            <person name="Clum A."/>
            <person name="Lindquist E."/>
            <person name="Daum C."/>
            <person name="Ramamoorthy G.K."/>
            <person name="Gryganskyi A."/>
            <person name="Culley D."/>
            <person name="Magnuson J.K."/>
            <person name="James T.Y."/>
            <person name="O'Malley M.A."/>
            <person name="Stajich J.E."/>
            <person name="Spatafora J.W."/>
            <person name="Visel A."/>
            <person name="Grigoriev I.V."/>
        </authorList>
    </citation>
    <scope>NUCLEOTIDE SEQUENCE [LARGE SCALE GENOMIC DNA]</scope>
    <source>
        <strain evidence="2 3">62-1032</strain>
    </source>
</reference>
<feature type="region of interest" description="Disordered" evidence="1">
    <location>
        <begin position="655"/>
        <end position="713"/>
    </location>
</feature>
<feature type="compositionally biased region" description="Low complexity" evidence="1">
    <location>
        <begin position="679"/>
        <end position="711"/>
    </location>
</feature>
<feature type="compositionally biased region" description="Polar residues" evidence="1">
    <location>
        <begin position="8"/>
        <end position="26"/>
    </location>
</feature>
<keyword evidence="3" id="KW-1185">Reference proteome</keyword>
<feature type="region of interest" description="Disordered" evidence="1">
    <location>
        <begin position="942"/>
        <end position="964"/>
    </location>
</feature>
<protein>
    <submittedName>
        <fullName evidence="2">Uncharacterized protein</fullName>
    </submittedName>
</protein>
<evidence type="ECO:0000256" key="1">
    <source>
        <dbReference type="SAM" id="MobiDB-lite"/>
    </source>
</evidence>
<feature type="compositionally biased region" description="Basic and acidic residues" evidence="1">
    <location>
        <begin position="41"/>
        <end position="65"/>
    </location>
</feature>
<gene>
    <name evidence="2" type="ORF">BCR35DRAFT_351653</name>
</gene>
<name>A0A1Y2FNZ7_9BASI</name>
<organism evidence="2 3">
    <name type="scientific">Leucosporidium creatinivorum</name>
    <dbReference type="NCBI Taxonomy" id="106004"/>
    <lineage>
        <taxon>Eukaryota</taxon>
        <taxon>Fungi</taxon>
        <taxon>Dikarya</taxon>
        <taxon>Basidiomycota</taxon>
        <taxon>Pucciniomycotina</taxon>
        <taxon>Microbotryomycetes</taxon>
        <taxon>Leucosporidiales</taxon>
        <taxon>Leucosporidium</taxon>
    </lineage>
</organism>
<feature type="compositionally biased region" description="Basic and acidic residues" evidence="1">
    <location>
        <begin position="426"/>
        <end position="438"/>
    </location>
</feature>
<accession>A0A1Y2FNZ7</accession>
<dbReference type="STRING" id="106004.A0A1Y2FNZ7"/>
<dbReference type="AlphaFoldDB" id="A0A1Y2FNZ7"/>
<evidence type="ECO:0000313" key="2">
    <source>
        <dbReference type="EMBL" id="ORY85327.1"/>
    </source>
</evidence>
<feature type="region of interest" description="Disordered" evidence="1">
    <location>
        <begin position="543"/>
        <end position="564"/>
    </location>
</feature>
<feature type="region of interest" description="Disordered" evidence="1">
    <location>
        <begin position="464"/>
        <end position="528"/>
    </location>
</feature>
<comment type="caution">
    <text evidence="2">The sequence shown here is derived from an EMBL/GenBank/DDBJ whole genome shotgun (WGS) entry which is preliminary data.</text>
</comment>
<feature type="compositionally biased region" description="Low complexity" evidence="1">
    <location>
        <begin position="844"/>
        <end position="888"/>
    </location>
</feature>
<feature type="compositionally biased region" description="Pro residues" evidence="1">
    <location>
        <begin position="103"/>
        <end position="113"/>
    </location>
</feature>
<feature type="compositionally biased region" description="Pro residues" evidence="1">
    <location>
        <begin position="355"/>
        <end position="374"/>
    </location>
</feature>
<dbReference type="InParanoid" id="A0A1Y2FNZ7"/>
<feature type="compositionally biased region" description="Low complexity" evidence="1">
    <location>
        <begin position="75"/>
        <end position="89"/>
    </location>
</feature>
<feature type="compositionally biased region" description="Pro residues" evidence="1">
    <location>
        <begin position="384"/>
        <end position="394"/>
    </location>
</feature>
<feature type="compositionally biased region" description="Basic and acidic residues" evidence="1">
    <location>
        <begin position="655"/>
        <end position="664"/>
    </location>
</feature>